<protein>
    <submittedName>
        <fullName evidence="2">Uncharacterized protein</fullName>
    </submittedName>
</protein>
<feature type="transmembrane region" description="Helical" evidence="1">
    <location>
        <begin position="33"/>
        <end position="51"/>
    </location>
</feature>
<keyword evidence="1" id="KW-0472">Membrane</keyword>
<keyword evidence="1" id="KW-0812">Transmembrane</keyword>
<reference evidence="2" key="1">
    <citation type="submission" date="2016-11" db="EMBL/GenBank/DDBJ databases">
        <title>The genome of Nicotiana attenuata.</title>
        <authorList>
            <person name="Xu S."/>
            <person name="Brockmoeller T."/>
            <person name="Gaquerel E."/>
            <person name="Navarro A."/>
            <person name="Kuhl H."/>
            <person name="Gase K."/>
            <person name="Ling Z."/>
            <person name="Zhou W."/>
            <person name="Kreitzer C."/>
            <person name="Stanke M."/>
            <person name="Tang H."/>
            <person name="Lyons E."/>
            <person name="Pandey P."/>
            <person name="Pandey S.P."/>
            <person name="Timmermann B."/>
            <person name="Baldwin I.T."/>
        </authorList>
    </citation>
    <scope>NUCLEOTIDE SEQUENCE [LARGE SCALE GENOMIC DNA]</scope>
    <source>
        <strain evidence="2">UT</strain>
    </source>
</reference>
<dbReference type="AlphaFoldDB" id="A0A314LDN2"/>
<dbReference type="EMBL" id="MJEQ01000073">
    <property type="protein sequence ID" value="OIT39860.1"/>
    <property type="molecule type" value="Genomic_DNA"/>
</dbReference>
<organism evidence="2 3">
    <name type="scientific">Nicotiana attenuata</name>
    <name type="common">Coyote tobacco</name>
    <dbReference type="NCBI Taxonomy" id="49451"/>
    <lineage>
        <taxon>Eukaryota</taxon>
        <taxon>Viridiplantae</taxon>
        <taxon>Streptophyta</taxon>
        <taxon>Embryophyta</taxon>
        <taxon>Tracheophyta</taxon>
        <taxon>Spermatophyta</taxon>
        <taxon>Magnoliopsida</taxon>
        <taxon>eudicotyledons</taxon>
        <taxon>Gunneridae</taxon>
        <taxon>Pentapetalae</taxon>
        <taxon>asterids</taxon>
        <taxon>lamiids</taxon>
        <taxon>Solanales</taxon>
        <taxon>Solanaceae</taxon>
        <taxon>Nicotianoideae</taxon>
        <taxon>Nicotianeae</taxon>
        <taxon>Nicotiana</taxon>
    </lineage>
</organism>
<evidence type="ECO:0000313" key="2">
    <source>
        <dbReference type="EMBL" id="OIT39860.1"/>
    </source>
</evidence>
<gene>
    <name evidence="2" type="ORF">A4A49_07362</name>
</gene>
<name>A0A314LDN2_NICAT</name>
<evidence type="ECO:0000256" key="1">
    <source>
        <dbReference type="SAM" id="Phobius"/>
    </source>
</evidence>
<sequence length="75" mass="8261">MVGTKMEESEAGAGAGASIAATFWIPDIATKTIIRATMKMFIFIASIIVEFQELILKKRKRDECNAQGQKKKNAI</sequence>
<keyword evidence="3" id="KW-1185">Reference proteome</keyword>
<dbReference type="Proteomes" id="UP000187609">
    <property type="component" value="Unassembled WGS sequence"/>
</dbReference>
<dbReference type="Gramene" id="OIT39860">
    <property type="protein sequence ID" value="OIT39860"/>
    <property type="gene ID" value="A4A49_07362"/>
</dbReference>
<evidence type="ECO:0000313" key="3">
    <source>
        <dbReference type="Proteomes" id="UP000187609"/>
    </source>
</evidence>
<comment type="caution">
    <text evidence="2">The sequence shown here is derived from an EMBL/GenBank/DDBJ whole genome shotgun (WGS) entry which is preliminary data.</text>
</comment>
<proteinExistence type="predicted"/>
<accession>A0A314LDN2</accession>
<dbReference type="SMR" id="A0A314LDN2"/>
<keyword evidence="1" id="KW-1133">Transmembrane helix</keyword>